<dbReference type="SUPFAM" id="SSF51695">
    <property type="entry name" value="PLC-like phosphodiesterases"/>
    <property type="match status" value="1"/>
</dbReference>
<dbReference type="Gene3D" id="3.20.20.190">
    <property type="entry name" value="Phosphatidylinositol (PI) phosphodiesterase"/>
    <property type="match status" value="1"/>
</dbReference>
<protein>
    <submittedName>
        <fullName evidence="3">Myo-inositol-1(Or 4)-monophosphatase/deoxyribonuclease-2</fullName>
    </submittedName>
</protein>
<dbReference type="InterPro" id="IPR030395">
    <property type="entry name" value="GP_PDE_dom"/>
</dbReference>
<dbReference type="Pfam" id="PF00459">
    <property type="entry name" value="Inositol_P"/>
    <property type="match status" value="1"/>
</dbReference>
<dbReference type="Pfam" id="PF03009">
    <property type="entry name" value="GDPD"/>
    <property type="match status" value="1"/>
</dbReference>
<accession>A0A3N1ZV00</accession>
<evidence type="ECO:0000313" key="3">
    <source>
        <dbReference type="EMBL" id="ROR54012.1"/>
    </source>
</evidence>
<evidence type="ECO:0000259" key="2">
    <source>
        <dbReference type="PROSITE" id="PS51704"/>
    </source>
</evidence>
<dbReference type="GO" id="GO:0008934">
    <property type="term" value="F:inositol monophosphate 1-phosphatase activity"/>
    <property type="evidence" value="ECO:0007669"/>
    <property type="project" value="TreeGrafter"/>
</dbReference>
<dbReference type="GO" id="GO:0006020">
    <property type="term" value="P:inositol metabolic process"/>
    <property type="evidence" value="ECO:0007669"/>
    <property type="project" value="TreeGrafter"/>
</dbReference>
<sequence length="513" mass="54381">MITVVAHRGDSESARENTAEAFAAAVEAGADVVELDIRTTGDGTSVVLHDATLLRLWGVANRADEMVIGRGIPVPTLAETLTQFAELNRKRRHPVTMLIDTVSIHDVRGALQVVQRFQQGPDAELVPISWCGDTDALLLVREQLPQADLAYNHDGGELDLAMVHRLQPSAINVEWVHLTEPLVDQVHRMGLELACWTINDAEAMSLAIDLGVDRITTDRPRLLRRLLTGGTSPLALAGLETHGFATQAGISLEAARWIRVARDLAQWTNAFTRTAPLGNIGSKAHAADLVTEVDLAVEGHVREVIAEAFGGEHLVVGEEMGGSTQDGRPTWYLDPVDGTTNLANGLPWTSMSLALAIEGEPVVGSVAQPAMGHVFLAARGLGATLDGEPLELSPVQALAGRTLLTELDAHRRWPGMDGFLDALAAEHCTARIMGSGTLTLTGIAAGWGAAGVVHRFNPIDHLAGVLIAHEAGAEVVDLQGQPTLFPATGGVVVAAPGAARMVVDLLEPARLTS</sequence>
<dbReference type="RefSeq" id="WP_123575255.1">
    <property type="nucleotide sequence ID" value="NZ_RKHG01000001.1"/>
</dbReference>
<keyword evidence="1" id="KW-0479">Metal-binding</keyword>
<dbReference type="EMBL" id="RKHG01000001">
    <property type="protein sequence ID" value="ROR54012.1"/>
    <property type="molecule type" value="Genomic_DNA"/>
</dbReference>
<dbReference type="Gene3D" id="3.30.540.10">
    <property type="entry name" value="Fructose-1,6-Bisphosphatase, subunit A, domain 1"/>
    <property type="match status" value="1"/>
</dbReference>
<feature type="binding site" evidence="1">
    <location>
        <position position="337"/>
    </location>
    <ligand>
        <name>Mg(2+)</name>
        <dbReference type="ChEBI" id="CHEBI:18420"/>
        <label>1</label>
        <note>catalytic</note>
    </ligand>
</feature>
<organism evidence="3 4">
    <name type="scientific">Luteococcus japonicus</name>
    <dbReference type="NCBI Taxonomy" id="33984"/>
    <lineage>
        <taxon>Bacteria</taxon>
        <taxon>Bacillati</taxon>
        <taxon>Actinomycetota</taxon>
        <taxon>Actinomycetes</taxon>
        <taxon>Propionibacteriales</taxon>
        <taxon>Propionibacteriaceae</taxon>
        <taxon>Luteococcus</taxon>
    </lineage>
</organism>
<dbReference type="SUPFAM" id="SSF56655">
    <property type="entry name" value="Carbohydrate phosphatase"/>
    <property type="match status" value="1"/>
</dbReference>
<feature type="binding site" evidence="1">
    <location>
        <position position="334"/>
    </location>
    <ligand>
        <name>Mg(2+)</name>
        <dbReference type="ChEBI" id="CHEBI:18420"/>
        <label>1</label>
        <note>catalytic</note>
    </ligand>
</feature>
<feature type="binding site" evidence="1">
    <location>
        <position position="460"/>
    </location>
    <ligand>
        <name>Mg(2+)</name>
        <dbReference type="ChEBI" id="CHEBI:18420"/>
        <label>1</label>
        <note>catalytic</note>
    </ligand>
</feature>
<dbReference type="AlphaFoldDB" id="A0A3N1ZV00"/>
<keyword evidence="1" id="KW-0460">Magnesium</keyword>
<gene>
    <name evidence="3" type="ORF">EDD41_1193</name>
</gene>
<dbReference type="PANTHER" id="PTHR20854">
    <property type="entry name" value="INOSITOL MONOPHOSPHATASE"/>
    <property type="match status" value="1"/>
</dbReference>
<evidence type="ECO:0000256" key="1">
    <source>
        <dbReference type="PIRSR" id="PIRSR600760-2"/>
    </source>
</evidence>
<dbReference type="GO" id="GO:0007165">
    <property type="term" value="P:signal transduction"/>
    <property type="evidence" value="ECO:0007669"/>
    <property type="project" value="TreeGrafter"/>
</dbReference>
<evidence type="ECO:0000313" key="4">
    <source>
        <dbReference type="Proteomes" id="UP000275749"/>
    </source>
</evidence>
<comment type="cofactor">
    <cofactor evidence="1">
        <name>Mg(2+)</name>
        <dbReference type="ChEBI" id="CHEBI:18420"/>
    </cofactor>
</comment>
<dbReference type="PRINTS" id="PR00377">
    <property type="entry name" value="IMPHPHTASES"/>
</dbReference>
<proteinExistence type="predicted"/>
<name>A0A3N1ZV00_9ACTN</name>
<dbReference type="CDD" id="cd08556">
    <property type="entry name" value="GDPD"/>
    <property type="match status" value="1"/>
</dbReference>
<dbReference type="CDD" id="cd01637">
    <property type="entry name" value="IMPase_like"/>
    <property type="match status" value="1"/>
</dbReference>
<feature type="domain" description="GP-PDE" evidence="2">
    <location>
        <begin position="2"/>
        <end position="227"/>
    </location>
</feature>
<dbReference type="PROSITE" id="PS51704">
    <property type="entry name" value="GP_PDE"/>
    <property type="match status" value="1"/>
</dbReference>
<reference evidence="3 4" key="1">
    <citation type="submission" date="2018-11" db="EMBL/GenBank/DDBJ databases">
        <title>Sequencing the genomes of 1000 actinobacteria strains.</title>
        <authorList>
            <person name="Klenk H.-P."/>
        </authorList>
    </citation>
    <scope>NUCLEOTIDE SEQUENCE [LARGE SCALE GENOMIC DNA]</scope>
    <source>
        <strain evidence="3 4">DSM 10546</strain>
    </source>
</reference>
<dbReference type="InterPro" id="IPR017946">
    <property type="entry name" value="PLC-like_Pdiesterase_TIM-brl"/>
</dbReference>
<dbReference type="GO" id="GO:0006629">
    <property type="term" value="P:lipid metabolic process"/>
    <property type="evidence" value="ECO:0007669"/>
    <property type="project" value="InterPro"/>
</dbReference>
<dbReference type="GO" id="GO:0008081">
    <property type="term" value="F:phosphoric diester hydrolase activity"/>
    <property type="evidence" value="ECO:0007669"/>
    <property type="project" value="InterPro"/>
</dbReference>
<dbReference type="PANTHER" id="PTHR20854:SF4">
    <property type="entry name" value="INOSITOL-1-MONOPHOSPHATASE-RELATED"/>
    <property type="match status" value="1"/>
</dbReference>
<dbReference type="Gene3D" id="3.40.190.80">
    <property type="match status" value="1"/>
</dbReference>
<dbReference type="GO" id="GO:0046872">
    <property type="term" value="F:metal ion binding"/>
    <property type="evidence" value="ECO:0007669"/>
    <property type="project" value="UniProtKB-KW"/>
</dbReference>
<comment type="caution">
    <text evidence="3">The sequence shown here is derived from an EMBL/GenBank/DDBJ whole genome shotgun (WGS) entry which is preliminary data.</text>
</comment>
<dbReference type="Proteomes" id="UP000275749">
    <property type="component" value="Unassembled WGS sequence"/>
</dbReference>
<dbReference type="InterPro" id="IPR000760">
    <property type="entry name" value="Inositol_monophosphatase-like"/>
</dbReference>
<feature type="binding site" evidence="1">
    <location>
        <position position="318"/>
    </location>
    <ligand>
        <name>Mg(2+)</name>
        <dbReference type="ChEBI" id="CHEBI:18420"/>
        <label>1</label>
        <note>catalytic</note>
    </ligand>
</feature>